<dbReference type="GO" id="GO:0019305">
    <property type="term" value="P:dTDP-rhamnose biosynthetic process"/>
    <property type="evidence" value="ECO:0007669"/>
    <property type="project" value="UniProtKB-UniRule"/>
</dbReference>
<dbReference type="Gene3D" id="2.60.120.10">
    <property type="entry name" value="Jelly Rolls"/>
    <property type="match status" value="1"/>
</dbReference>
<dbReference type="SUPFAM" id="SSF51182">
    <property type="entry name" value="RmlC-like cupins"/>
    <property type="match status" value="1"/>
</dbReference>
<name>A0A0V8QEH7_9FIRM</name>
<dbReference type="GO" id="GO:0000271">
    <property type="term" value="P:polysaccharide biosynthetic process"/>
    <property type="evidence" value="ECO:0007669"/>
    <property type="project" value="TreeGrafter"/>
</dbReference>
<organism evidence="4 5">
    <name type="scientific">Acetivibrio ethanolgignens</name>
    <dbReference type="NCBI Taxonomy" id="290052"/>
    <lineage>
        <taxon>Bacteria</taxon>
        <taxon>Bacillati</taxon>
        <taxon>Bacillota</taxon>
        <taxon>Clostridia</taxon>
        <taxon>Eubacteriales</taxon>
        <taxon>Oscillospiraceae</taxon>
        <taxon>Acetivibrio</taxon>
    </lineage>
</organism>
<dbReference type="InterPro" id="IPR000888">
    <property type="entry name" value="RmlC-like"/>
</dbReference>
<evidence type="ECO:0000256" key="1">
    <source>
        <dbReference type="PIRSR" id="PIRSR600888-1"/>
    </source>
</evidence>
<comment type="catalytic activity">
    <reaction evidence="3">
        <text>dTDP-4-dehydro-6-deoxy-alpha-D-glucose = dTDP-4-dehydro-beta-L-rhamnose</text>
        <dbReference type="Rhea" id="RHEA:16969"/>
        <dbReference type="ChEBI" id="CHEBI:57649"/>
        <dbReference type="ChEBI" id="CHEBI:62830"/>
        <dbReference type="EC" id="5.1.3.13"/>
    </reaction>
</comment>
<dbReference type="STRING" id="290052.ASU35_10605"/>
<dbReference type="PANTHER" id="PTHR21047">
    <property type="entry name" value="DTDP-6-DEOXY-D-GLUCOSE-3,5 EPIMERASE"/>
    <property type="match status" value="1"/>
</dbReference>
<dbReference type="EC" id="5.1.3.13" evidence="3"/>
<gene>
    <name evidence="4" type="ORF">ASU35_10605</name>
</gene>
<evidence type="ECO:0000313" key="4">
    <source>
        <dbReference type="EMBL" id="KSV59000.1"/>
    </source>
</evidence>
<dbReference type="GO" id="GO:0008830">
    <property type="term" value="F:dTDP-4-dehydrorhamnose 3,5-epimerase activity"/>
    <property type="evidence" value="ECO:0007669"/>
    <property type="project" value="UniProtKB-UniRule"/>
</dbReference>
<dbReference type="NCBIfam" id="TIGR01221">
    <property type="entry name" value="rmlC"/>
    <property type="match status" value="1"/>
</dbReference>
<keyword evidence="3" id="KW-0413">Isomerase</keyword>
<dbReference type="CDD" id="cd00438">
    <property type="entry name" value="cupin_RmlC"/>
    <property type="match status" value="1"/>
</dbReference>
<evidence type="ECO:0000313" key="5">
    <source>
        <dbReference type="Proteomes" id="UP000054874"/>
    </source>
</evidence>
<dbReference type="Pfam" id="PF00908">
    <property type="entry name" value="dTDP_sugar_isom"/>
    <property type="match status" value="1"/>
</dbReference>
<evidence type="ECO:0000256" key="2">
    <source>
        <dbReference type="PIRSR" id="PIRSR600888-3"/>
    </source>
</evidence>
<protein>
    <recommendedName>
        <fullName evidence="3">dTDP-4-dehydrorhamnose 3,5-epimerase</fullName>
        <ecNumber evidence="3">5.1.3.13</ecNumber>
    </recommendedName>
    <alternativeName>
        <fullName evidence="3">Thymidine diphospho-4-keto-rhamnose 3,5-epimerase</fullName>
    </alternativeName>
</protein>
<dbReference type="UniPathway" id="UPA00124"/>
<proteinExistence type="inferred from homology"/>
<accession>A0A0V8QEH7</accession>
<feature type="active site" description="Proton acceptor" evidence="1">
    <location>
        <position position="65"/>
    </location>
</feature>
<sequence length="183" mass="20965">MGQFNISACQDIEGLYVIEPKVFGDSRGYFLETYHYEAFKSAGLSMVFVQDNQSMSKRGVLRGLHFQKEHPQGKLVRVISGEVFDVAVDLRPDSKTYGKWHGVILSAEKKNMFYVPPGFAHGFLVLSDTTEFHYKCTDYYHPEDEGGLMWNDPAIGIDWPITPDMKLLLSDKDQKYPPFRRSL</sequence>
<dbReference type="PANTHER" id="PTHR21047:SF2">
    <property type="entry name" value="THYMIDINE DIPHOSPHO-4-KETO-RHAMNOSE 3,5-EPIMERASE"/>
    <property type="match status" value="1"/>
</dbReference>
<comment type="pathway">
    <text evidence="3">Carbohydrate biosynthesis; dTDP-L-rhamnose biosynthesis.</text>
</comment>
<dbReference type="GO" id="GO:0005829">
    <property type="term" value="C:cytosol"/>
    <property type="evidence" value="ECO:0007669"/>
    <property type="project" value="TreeGrafter"/>
</dbReference>
<dbReference type="RefSeq" id="WP_058352784.1">
    <property type="nucleotide sequence ID" value="NZ_CABMMD010000154.1"/>
</dbReference>
<keyword evidence="5" id="KW-1185">Reference proteome</keyword>
<feature type="active site" description="Proton donor" evidence="1">
    <location>
        <position position="134"/>
    </location>
</feature>
<comment type="function">
    <text evidence="3">Catalyzes the epimerization of the C3' and C5'positions of dTDP-6-deoxy-D-xylo-4-hexulose, forming dTDP-6-deoxy-L-lyxo-4-hexulose.</text>
</comment>
<dbReference type="AlphaFoldDB" id="A0A0V8QEH7"/>
<feature type="site" description="Participates in a stacking interaction with the thymidine ring of dTDP-4-oxo-6-deoxyglucose" evidence="2">
    <location>
        <position position="140"/>
    </location>
</feature>
<dbReference type="Proteomes" id="UP000054874">
    <property type="component" value="Unassembled WGS sequence"/>
</dbReference>
<dbReference type="InterPro" id="IPR014710">
    <property type="entry name" value="RmlC-like_jellyroll"/>
</dbReference>
<dbReference type="InterPro" id="IPR011051">
    <property type="entry name" value="RmlC_Cupin_sf"/>
</dbReference>
<reference evidence="4 5" key="1">
    <citation type="submission" date="2015-11" db="EMBL/GenBank/DDBJ databases">
        <title>Butyribacter intestini gen. nov., sp. nov., a butyric acid-producing bacterium of the family Lachnospiraceae isolated from the human faeces.</title>
        <authorList>
            <person name="Zou Y."/>
            <person name="Xue W."/>
            <person name="Luo G."/>
            <person name="Lv M."/>
        </authorList>
    </citation>
    <scope>NUCLEOTIDE SEQUENCE [LARGE SCALE GENOMIC DNA]</scope>
    <source>
        <strain evidence="4 5">ACET-33324</strain>
    </source>
</reference>
<dbReference type="EMBL" id="LNAM01000154">
    <property type="protein sequence ID" value="KSV59000.1"/>
    <property type="molecule type" value="Genomic_DNA"/>
</dbReference>
<comment type="subunit">
    <text evidence="3">Homodimer.</text>
</comment>
<comment type="caution">
    <text evidence="4">The sequence shown here is derived from an EMBL/GenBank/DDBJ whole genome shotgun (WGS) entry which is preliminary data.</text>
</comment>
<comment type="similarity">
    <text evidence="3">Belongs to the dTDP-4-dehydrorhamnose 3,5-epimerase family.</text>
</comment>
<evidence type="ECO:0000256" key="3">
    <source>
        <dbReference type="RuleBase" id="RU364069"/>
    </source>
</evidence>
<dbReference type="OrthoDB" id="9800680at2"/>